<dbReference type="Gene3D" id="1.10.10.10">
    <property type="entry name" value="Winged helix-like DNA-binding domain superfamily/Winged helix DNA-binding domain"/>
    <property type="match status" value="1"/>
</dbReference>
<dbReference type="EMBL" id="JBHEZX010000002">
    <property type="protein sequence ID" value="MFC1408557.1"/>
    <property type="molecule type" value="Genomic_DNA"/>
</dbReference>
<dbReference type="Gene3D" id="3.40.50.2300">
    <property type="match status" value="1"/>
</dbReference>
<evidence type="ECO:0000313" key="2">
    <source>
        <dbReference type="Proteomes" id="UP001592582"/>
    </source>
</evidence>
<accession>A0ABV6V4C9</accession>
<keyword evidence="2" id="KW-1185">Reference proteome</keyword>
<protein>
    <submittedName>
        <fullName evidence="1">Response regulator transcription factor</fullName>
    </submittedName>
</protein>
<sequence>MTENVPLSGATRLLLVEDDHELAAMLATLFTGEGYEVDLAGDGQQGLHLGLSRSYDVMVVDRRLPALDGLEMLQRLRRRAVTARVLMLTALGDRYERVRGLDAGADDYLVKPFDVDELLARTRALTRRFLDQAQQLPIGAALLDVEARDVVLPGGQRIPLSPREFELLLTLALRPRNVQTRPHLRARVFADSSAESIVDTYVYYLRRKLGRTVIRTVRGLGYQIGTL</sequence>
<dbReference type="Proteomes" id="UP001592582">
    <property type="component" value="Unassembled WGS sequence"/>
</dbReference>
<dbReference type="SMART" id="SM00448">
    <property type="entry name" value="REC"/>
    <property type="match status" value="1"/>
</dbReference>
<dbReference type="Gene3D" id="6.10.250.690">
    <property type="match status" value="1"/>
</dbReference>
<dbReference type="InterPro" id="IPR016032">
    <property type="entry name" value="Sig_transdc_resp-reg_C-effctor"/>
</dbReference>
<evidence type="ECO:0000313" key="1">
    <source>
        <dbReference type="EMBL" id="MFC1408557.1"/>
    </source>
</evidence>
<dbReference type="SUPFAM" id="SSF52172">
    <property type="entry name" value="CheY-like"/>
    <property type="match status" value="1"/>
</dbReference>
<dbReference type="InterPro" id="IPR001789">
    <property type="entry name" value="Sig_transdc_resp-reg_receiver"/>
</dbReference>
<dbReference type="SUPFAM" id="SSF46894">
    <property type="entry name" value="C-terminal effector domain of the bipartite response regulators"/>
    <property type="match status" value="1"/>
</dbReference>
<proteinExistence type="predicted"/>
<organism evidence="1 2">
    <name type="scientific">Streptacidiphilus alkalitolerans</name>
    <dbReference type="NCBI Taxonomy" id="3342712"/>
    <lineage>
        <taxon>Bacteria</taxon>
        <taxon>Bacillati</taxon>
        <taxon>Actinomycetota</taxon>
        <taxon>Actinomycetes</taxon>
        <taxon>Kitasatosporales</taxon>
        <taxon>Streptomycetaceae</taxon>
        <taxon>Streptacidiphilus</taxon>
    </lineage>
</organism>
<dbReference type="InterPro" id="IPR036388">
    <property type="entry name" value="WH-like_DNA-bd_sf"/>
</dbReference>
<dbReference type="PROSITE" id="PS50110">
    <property type="entry name" value="RESPONSE_REGULATORY"/>
    <property type="match status" value="1"/>
</dbReference>
<name>A0ABV6V4C9_9ACTN</name>
<reference evidence="1 2" key="1">
    <citation type="submission" date="2024-09" db="EMBL/GenBank/DDBJ databases">
        <authorList>
            <person name="Lee S.D."/>
        </authorList>
    </citation>
    <scope>NUCLEOTIDE SEQUENCE [LARGE SCALE GENOMIC DNA]</scope>
    <source>
        <strain evidence="1 2">N1-1</strain>
    </source>
</reference>
<dbReference type="SMART" id="SM00862">
    <property type="entry name" value="Trans_reg_C"/>
    <property type="match status" value="1"/>
</dbReference>
<dbReference type="PANTHER" id="PTHR48111">
    <property type="entry name" value="REGULATOR OF RPOS"/>
    <property type="match status" value="1"/>
</dbReference>
<comment type="caution">
    <text evidence="1">The sequence shown here is derived from an EMBL/GenBank/DDBJ whole genome shotgun (WGS) entry which is preliminary data.</text>
</comment>
<dbReference type="PANTHER" id="PTHR48111:SF22">
    <property type="entry name" value="REGULATOR OF RPOS"/>
    <property type="match status" value="1"/>
</dbReference>
<dbReference type="InterPro" id="IPR011006">
    <property type="entry name" value="CheY-like_superfamily"/>
</dbReference>
<dbReference type="CDD" id="cd00383">
    <property type="entry name" value="trans_reg_C"/>
    <property type="match status" value="1"/>
</dbReference>
<gene>
    <name evidence="1" type="ORF">ACEZDG_04615</name>
</gene>
<dbReference type="InterPro" id="IPR001867">
    <property type="entry name" value="OmpR/PhoB-type_DNA-bd"/>
</dbReference>
<dbReference type="InterPro" id="IPR039420">
    <property type="entry name" value="WalR-like"/>
</dbReference>
<dbReference type="PROSITE" id="PS51755">
    <property type="entry name" value="OMPR_PHOB"/>
    <property type="match status" value="1"/>
</dbReference>
<dbReference type="Pfam" id="PF00072">
    <property type="entry name" value="Response_reg"/>
    <property type="match status" value="1"/>
</dbReference>
<dbReference type="Pfam" id="PF00486">
    <property type="entry name" value="Trans_reg_C"/>
    <property type="match status" value="1"/>
</dbReference>